<dbReference type="PANTHER" id="PTHR47331:SF5">
    <property type="entry name" value="RIBONUCLEASE H"/>
    <property type="match status" value="1"/>
</dbReference>
<protein>
    <submittedName>
        <fullName evidence="3">Peptidase aspartic putative domain-containing protein</fullName>
    </submittedName>
</protein>
<name>A0A914PYG7_9BILA</name>
<accession>A0A914PYG7</accession>
<dbReference type="Pfam" id="PF05585">
    <property type="entry name" value="DUF1758"/>
    <property type="match status" value="1"/>
</dbReference>
<dbReference type="InterPro" id="IPR005312">
    <property type="entry name" value="DUF1759"/>
</dbReference>
<dbReference type="InterPro" id="IPR021109">
    <property type="entry name" value="Peptidase_aspartic_dom_sf"/>
</dbReference>
<sequence length="627" mass="71328">MNLQKYNGDYLGWNAFWQRFDLNIHSQPYSKIEKLDALFGLLEGKAMDEVRGFIVSEENYDTVIQILTERFGNKLFILNKVQCELQAISAAAENYNSIRDTVTSITNLCRQLQNFGVDISYDHSLQLNIIDKMPLRVKEELTYFSLTTSNVSTDMILKKMKDYEIKAEIALQVKTRSNIEPSNCNNKVVCILCEDNHSTDICPKFPSVDGKIQQLELKKRCTKCARRYHYADQCRSTIQCDKCHGQHYTYLCKSKPKIIAETSDTLNAFISIGKQQGCLLGKKIQVMNPETRKTVDATVLFDAGSQRSFVSEKVIRQLKLPRGAYEKLNLQGIGAKATNYTSSSVKLCFKTTEGFENITAYSIKQIARSIQLPVFEENDPMNYKVIESTPDILLGLDYFFHFITSFEKRNNVVIIYSKIGQMLSGIQTTQNDIYSALAIEPKTLSSEQKKFKCATKCQHKTKQLLKNQIQHCQITAKFKQKTYYNSAFSRKWISTKNPIPDKEKCHGHSAELHSTHRKILHALPNINPETTTPFSKNSATISNVGIPRQLKTKKLTLSSAGGEGLVEPKPRKLQSETLTFTKTELRSKESGTDHIPNIQYGFGKSSYVTQIDPGGNKYWRRGMSRQS</sequence>
<keyword evidence="2" id="KW-1185">Reference proteome</keyword>
<evidence type="ECO:0000259" key="1">
    <source>
        <dbReference type="Pfam" id="PF05585"/>
    </source>
</evidence>
<dbReference type="AlphaFoldDB" id="A0A914PYG7"/>
<dbReference type="Pfam" id="PF03564">
    <property type="entry name" value="DUF1759"/>
    <property type="match status" value="1"/>
</dbReference>
<organism evidence="2 3">
    <name type="scientific">Panagrolaimus davidi</name>
    <dbReference type="NCBI Taxonomy" id="227884"/>
    <lineage>
        <taxon>Eukaryota</taxon>
        <taxon>Metazoa</taxon>
        <taxon>Ecdysozoa</taxon>
        <taxon>Nematoda</taxon>
        <taxon>Chromadorea</taxon>
        <taxon>Rhabditida</taxon>
        <taxon>Tylenchina</taxon>
        <taxon>Panagrolaimomorpha</taxon>
        <taxon>Panagrolaimoidea</taxon>
        <taxon>Panagrolaimidae</taxon>
        <taxon>Panagrolaimus</taxon>
    </lineage>
</organism>
<evidence type="ECO:0000313" key="2">
    <source>
        <dbReference type="Proteomes" id="UP000887578"/>
    </source>
</evidence>
<dbReference type="PANTHER" id="PTHR47331">
    <property type="entry name" value="PHD-TYPE DOMAIN-CONTAINING PROTEIN"/>
    <property type="match status" value="1"/>
</dbReference>
<evidence type="ECO:0000313" key="3">
    <source>
        <dbReference type="WBParaSite" id="PDA_v2.g23434.t1"/>
    </source>
</evidence>
<proteinExistence type="predicted"/>
<reference evidence="3" key="1">
    <citation type="submission" date="2022-11" db="UniProtKB">
        <authorList>
            <consortium name="WormBaseParasite"/>
        </authorList>
    </citation>
    <scope>IDENTIFICATION</scope>
</reference>
<dbReference type="WBParaSite" id="PDA_v2.g23434.t1">
    <property type="protein sequence ID" value="PDA_v2.g23434.t1"/>
    <property type="gene ID" value="PDA_v2.g23434"/>
</dbReference>
<feature type="domain" description="DUF1758" evidence="1">
    <location>
        <begin position="294"/>
        <end position="430"/>
    </location>
</feature>
<dbReference type="Proteomes" id="UP000887578">
    <property type="component" value="Unplaced"/>
</dbReference>
<dbReference type="Gene3D" id="2.40.70.10">
    <property type="entry name" value="Acid Proteases"/>
    <property type="match status" value="1"/>
</dbReference>
<dbReference type="InterPro" id="IPR008737">
    <property type="entry name" value="DUF1758"/>
</dbReference>